<feature type="chain" id="PRO_5046221144" evidence="8">
    <location>
        <begin position="18"/>
        <end position="457"/>
    </location>
</feature>
<evidence type="ECO:0000256" key="4">
    <source>
        <dbReference type="ARBA" id="ARBA00022452"/>
    </source>
</evidence>
<evidence type="ECO:0000256" key="2">
    <source>
        <dbReference type="ARBA" id="ARBA00007613"/>
    </source>
</evidence>
<dbReference type="Gene3D" id="1.20.1600.10">
    <property type="entry name" value="Outer membrane efflux proteins (OEP)"/>
    <property type="match status" value="1"/>
</dbReference>
<comment type="caution">
    <text evidence="9">The sequence shown here is derived from an EMBL/GenBank/DDBJ whole genome shotgun (WGS) entry which is preliminary data.</text>
</comment>
<reference evidence="9 10" key="1">
    <citation type="submission" date="2019-10" db="EMBL/GenBank/DDBJ databases">
        <title>Poseidonibacter ostreae sp. nov., isolated from the gut of the Ostrea denselamellosa.</title>
        <authorList>
            <person name="Choi A."/>
        </authorList>
    </citation>
    <scope>NUCLEOTIDE SEQUENCE [LARGE SCALE GENOMIC DNA]</scope>
    <source>
        <strain evidence="9 10">SJOD-M-5</strain>
    </source>
</reference>
<name>A0ABQ6VNE9_9BACT</name>
<sequence>MMHKIYLSLLLTSFTYAQTVNFEQALNFTFKNNKDLKKQKLDIEVANLNIEKVNSISYGKLSFEEQINRTNHAGYVFNSKLSSREASFNDFGASEFDPNNLGVIAEDLNNPEDRNNFNTKLNYDIPLFTGFKLSNQKEILKLQKKANEVKYNLDKRQLSYEVLKAYNQAVLAKEFIKTTKKAKESIAFIVKSANAFYKEGLVTKIDVKQAQVHELNINTKNLESENKFQLALAYLKFLTSKNEINDVEKLKYIKIKYSNFNVLYENALKNADELRMQDINIKAKKKNIEISKAEYYPTVYSHLEYGFNDDKLTLDSKKDYYNAVLGLKYTIFDNTRDVDMQKSQIQYKKSLFDYEKLKDAIKLQLQKALLDLEIKEKILKEREETLVLANDIYKQSQLMYKNHLIAMTDLLQQEANLRNTKTQLIAAKYEKSLALAKINLISGNSFLSNNTILKVIK</sequence>
<dbReference type="PANTHER" id="PTHR30026:SF20">
    <property type="entry name" value="OUTER MEMBRANE PROTEIN TOLC"/>
    <property type="match status" value="1"/>
</dbReference>
<keyword evidence="5" id="KW-0812">Transmembrane</keyword>
<dbReference type="InterPro" id="IPR051906">
    <property type="entry name" value="TolC-like"/>
</dbReference>
<dbReference type="Pfam" id="PF02321">
    <property type="entry name" value="OEP"/>
    <property type="match status" value="2"/>
</dbReference>
<keyword evidence="8" id="KW-0732">Signal</keyword>
<gene>
    <name evidence="9" type="ORF">GBG18_03725</name>
</gene>
<keyword evidence="3" id="KW-0813">Transport</keyword>
<evidence type="ECO:0000256" key="1">
    <source>
        <dbReference type="ARBA" id="ARBA00004442"/>
    </source>
</evidence>
<protein>
    <submittedName>
        <fullName evidence="9">TolC family protein</fullName>
    </submittedName>
</protein>
<evidence type="ECO:0000256" key="3">
    <source>
        <dbReference type="ARBA" id="ARBA00022448"/>
    </source>
</evidence>
<evidence type="ECO:0000313" key="9">
    <source>
        <dbReference type="EMBL" id="KAB7892211.1"/>
    </source>
</evidence>
<evidence type="ECO:0000256" key="8">
    <source>
        <dbReference type="SAM" id="SignalP"/>
    </source>
</evidence>
<evidence type="ECO:0000256" key="6">
    <source>
        <dbReference type="ARBA" id="ARBA00023136"/>
    </source>
</evidence>
<feature type="signal peptide" evidence="8">
    <location>
        <begin position="1"/>
        <end position="17"/>
    </location>
</feature>
<dbReference type="Proteomes" id="UP000461010">
    <property type="component" value="Unassembled WGS sequence"/>
</dbReference>
<keyword evidence="10" id="KW-1185">Reference proteome</keyword>
<keyword evidence="6" id="KW-0472">Membrane</keyword>
<evidence type="ECO:0000256" key="5">
    <source>
        <dbReference type="ARBA" id="ARBA00022692"/>
    </source>
</evidence>
<evidence type="ECO:0000256" key="7">
    <source>
        <dbReference type="ARBA" id="ARBA00023237"/>
    </source>
</evidence>
<comment type="subcellular location">
    <subcellularLocation>
        <location evidence="1">Cell outer membrane</location>
    </subcellularLocation>
</comment>
<evidence type="ECO:0000313" key="10">
    <source>
        <dbReference type="Proteomes" id="UP000461010"/>
    </source>
</evidence>
<accession>A0ABQ6VNE9</accession>
<proteinExistence type="inferred from homology"/>
<dbReference type="EMBL" id="WFKJ01000007">
    <property type="protein sequence ID" value="KAB7892211.1"/>
    <property type="molecule type" value="Genomic_DNA"/>
</dbReference>
<dbReference type="InterPro" id="IPR003423">
    <property type="entry name" value="OMP_efflux"/>
</dbReference>
<dbReference type="SUPFAM" id="SSF56954">
    <property type="entry name" value="Outer membrane efflux proteins (OEP)"/>
    <property type="match status" value="1"/>
</dbReference>
<comment type="similarity">
    <text evidence="2">Belongs to the outer membrane factor (OMF) (TC 1.B.17) family.</text>
</comment>
<dbReference type="PANTHER" id="PTHR30026">
    <property type="entry name" value="OUTER MEMBRANE PROTEIN TOLC"/>
    <property type="match status" value="1"/>
</dbReference>
<keyword evidence="7" id="KW-0998">Cell outer membrane</keyword>
<organism evidence="9 10">
    <name type="scientific">Poseidonibacter ostreae</name>
    <dbReference type="NCBI Taxonomy" id="2654171"/>
    <lineage>
        <taxon>Bacteria</taxon>
        <taxon>Pseudomonadati</taxon>
        <taxon>Campylobacterota</taxon>
        <taxon>Epsilonproteobacteria</taxon>
        <taxon>Campylobacterales</taxon>
        <taxon>Arcobacteraceae</taxon>
        <taxon>Poseidonibacter</taxon>
    </lineage>
</organism>
<keyword evidence="4" id="KW-1134">Transmembrane beta strand</keyword>